<feature type="chain" id="PRO_5038400177" evidence="4">
    <location>
        <begin position="23"/>
        <end position="352"/>
    </location>
</feature>
<keyword evidence="3 4" id="KW-0732">Signal</keyword>
<dbReference type="AlphaFoldDB" id="A0A212JD95"/>
<sequence length="352" mass="37892">MKRKTLLTAVAGVLALSTLLSACGNGAAQSSGSPAPGGSDASTPASKIKWQITIPGKSGSLCNAPTYIAYEKGFFAEEGIDVELITADFEAKKVGLANGTIATINGDFQYFPSIEAGVEMTVVEGLHQGCIKLNVLPDSDIQGVEDLVGATIAVDEIGGTPYQVALLWLAQNGISADQVTFLPFNDGALELEALYKGDVDVAALWDPLATTSVEEGRVRTILDISKDEPFAGHYCCFLYASNKVLKEDPELIAAELRAYHKAQNWIYENPEEAVELVTEKQYVSIEDHDLAVSLVKSYGYPSTEDYEKNAVDVAADVEYFAQALYDIGFLTTKPEEYVKSAYTEVDLTLGQK</sequence>
<protein>
    <submittedName>
        <fullName evidence="6">Extracellular solute-binding protein family 3</fullName>
    </submittedName>
</protein>
<dbReference type="InterPro" id="IPR015168">
    <property type="entry name" value="SsuA/THI5"/>
</dbReference>
<accession>A0A212JD95</accession>
<proteinExistence type="inferred from homology"/>
<dbReference type="SUPFAM" id="SSF53850">
    <property type="entry name" value="Periplasmic binding protein-like II"/>
    <property type="match status" value="1"/>
</dbReference>
<organism evidence="6">
    <name type="scientific">uncultured Eubacteriales bacterium</name>
    <dbReference type="NCBI Taxonomy" id="172733"/>
    <lineage>
        <taxon>Bacteria</taxon>
        <taxon>Bacillati</taxon>
        <taxon>Bacillota</taxon>
        <taxon>Clostridia</taxon>
        <taxon>Eubacteriales</taxon>
        <taxon>environmental samples</taxon>
    </lineage>
</organism>
<evidence type="ECO:0000259" key="5">
    <source>
        <dbReference type="Pfam" id="PF09084"/>
    </source>
</evidence>
<dbReference type="PANTHER" id="PTHR30024">
    <property type="entry name" value="ALIPHATIC SULFONATES-BINDING PROTEIN-RELATED"/>
    <property type="match status" value="1"/>
</dbReference>
<dbReference type="EMBL" id="FLUN01000001">
    <property type="protein sequence ID" value="SBV97417.1"/>
    <property type="molecule type" value="Genomic_DNA"/>
</dbReference>
<evidence type="ECO:0000256" key="4">
    <source>
        <dbReference type="SAM" id="SignalP"/>
    </source>
</evidence>
<dbReference type="PANTHER" id="PTHR30024:SF47">
    <property type="entry name" value="TAURINE-BINDING PERIPLASMIC PROTEIN"/>
    <property type="match status" value="1"/>
</dbReference>
<feature type="domain" description="SsuA/THI5-like" evidence="5">
    <location>
        <begin position="64"/>
        <end position="273"/>
    </location>
</feature>
<feature type="signal peptide" evidence="4">
    <location>
        <begin position="1"/>
        <end position="22"/>
    </location>
</feature>
<dbReference type="PROSITE" id="PS51257">
    <property type="entry name" value="PROKAR_LIPOPROTEIN"/>
    <property type="match status" value="1"/>
</dbReference>
<evidence type="ECO:0000256" key="3">
    <source>
        <dbReference type="ARBA" id="ARBA00022729"/>
    </source>
</evidence>
<comment type="subcellular location">
    <subcellularLocation>
        <location evidence="1">Periplasm</location>
    </subcellularLocation>
</comment>
<evidence type="ECO:0000256" key="1">
    <source>
        <dbReference type="ARBA" id="ARBA00004418"/>
    </source>
</evidence>
<gene>
    <name evidence="6" type="ORF">KL86CLO1_10908</name>
</gene>
<dbReference type="Pfam" id="PF09084">
    <property type="entry name" value="NMT1"/>
    <property type="match status" value="1"/>
</dbReference>
<evidence type="ECO:0000256" key="2">
    <source>
        <dbReference type="ARBA" id="ARBA00010742"/>
    </source>
</evidence>
<name>A0A212JD95_9FIRM</name>
<dbReference type="Gene3D" id="3.40.190.10">
    <property type="entry name" value="Periplasmic binding protein-like II"/>
    <property type="match status" value="2"/>
</dbReference>
<evidence type="ECO:0000313" key="6">
    <source>
        <dbReference type="EMBL" id="SBV97417.1"/>
    </source>
</evidence>
<reference evidence="6" key="1">
    <citation type="submission" date="2016-04" db="EMBL/GenBank/DDBJ databases">
        <authorList>
            <person name="Evans L.H."/>
            <person name="Alamgir A."/>
            <person name="Owens N."/>
            <person name="Weber N.D."/>
            <person name="Virtaneva K."/>
            <person name="Barbian K."/>
            <person name="Babar A."/>
            <person name="Rosenke K."/>
        </authorList>
    </citation>
    <scope>NUCLEOTIDE SEQUENCE</scope>
    <source>
        <strain evidence="6">86</strain>
    </source>
</reference>
<comment type="similarity">
    <text evidence="2">Belongs to the bacterial solute-binding protein SsuA/TauA family.</text>
</comment>
<dbReference type="GO" id="GO:0042597">
    <property type="term" value="C:periplasmic space"/>
    <property type="evidence" value="ECO:0007669"/>
    <property type="project" value="UniProtKB-SubCell"/>
</dbReference>